<sequence length="66" mass="7682">MGRERSLSPSEMATELGFSRRTVYRWIHDGVGPRVFRSPGGHIRIRWADFIEWAKAHDYYSEGNGQ</sequence>
<name>A0ABV8FHL8_9ACTN</name>
<dbReference type="Gene3D" id="1.10.10.10">
    <property type="entry name" value="Winged helix-like DNA-binding domain superfamily/Winged helix DNA-binding domain"/>
    <property type="match status" value="1"/>
</dbReference>
<dbReference type="Proteomes" id="UP001595847">
    <property type="component" value="Unassembled WGS sequence"/>
</dbReference>
<dbReference type="InterPro" id="IPR041657">
    <property type="entry name" value="HTH_17"/>
</dbReference>
<feature type="domain" description="Helix-turn-helix" evidence="1">
    <location>
        <begin position="7"/>
        <end position="56"/>
    </location>
</feature>
<evidence type="ECO:0000313" key="3">
    <source>
        <dbReference type="Proteomes" id="UP001595847"/>
    </source>
</evidence>
<comment type="caution">
    <text evidence="2">The sequence shown here is derived from an EMBL/GenBank/DDBJ whole genome shotgun (WGS) entry which is preliminary data.</text>
</comment>
<gene>
    <name evidence="2" type="ORF">ACFOVU_01495</name>
</gene>
<dbReference type="InterPro" id="IPR009061">
    <property type="entry name" value="DNA-bd_dom_put_sf"/>
</dbReference>
<dbReference type="InterPro" id="IPR036388">
    <property type="entry name" value="WH-like_DNA-bd_sf"/>
</dbReference>
<proteinExistence type="predicted"/>
<evidence type="ECO:0000259" key="1">
    <source>
        <dbReference type="Pfam" id="PF12728"/>
    </source>
</evidence>
<dbReference type="Pfam" id="PF12728">
    <property type="entry name" value="HTH_17"/>
    <property type="match status" value="1"/>
</dbReference>
<protein>
    <submittedName>
        <fullName evidence="2">Helix-turn-helix transcriptional regulator</fullName>
    </submittedName>
</protein>
<keyword evidence="3" id="KW-1185">Reference proteome</keyword>
<dbReference type="InterPro" id="IPR010093">
    <property type="entry name" value="SinI_DNA-bd"/>
</dbReference>
<accession>A0ABV8FHL8</accession>
<organism evidence="2 3">
    <name type="scientific">Nocardiopsis sediminis</name>
    <dbReference type="NCBI Taxonomy" id="1778267"/>
    <lineage>
        <taxon>Bacteria</taxon>
        <taxon>Bacillati</taxon>
        <taxon>Actinomycetota</taxon>
        <taxon>Actinomycetes</taxon>
        <taxon>Streptosporangiales</taxon>
        <taxon>Nocardiopsidaceae</taxon>
        <taxon>Nocardiopsis</taxon>
    </lineage>
</organism>
<dbReference type="EMBL" id="JBHSBH010000003">
    <property type="protein sequence ID" value="MFC3994573.1"/>
    <property type="molecule type" value="Genomic_DNA"/>
</dbReference>
<reference evidence="3" key="1">
    <citation type="journal article" date="2019" name="Int. J. Syst. Evol. Microbiol.">
        <title>The Global Catalogue of Microorganisms (GCM) 10K type strain sequencing project: providing services to taxonomists for standard genome sequencing and annotation.</title>
        <authorList>
            <consortium name="The Broad Institute Genomics Platform"/>
            <consortium name="The Broad Institute Genome Sequencing Center for Infectious Disease"/>
            <person name="Wu L."/>
            <person name="Ma J."/>
        </authorList>
    </citation>
    <scope>NUCLEOTIDE SEQUENCE [LARGE SCALE GENOMIC DNA]</scope>
    <source>
        <strain evidence="3">TBRC 1826</strain>
    </source>
</reference>
<dbReference type="SUPFAM" id="SSF46955">
    <property type="entry name" value="Putative DNA-binding domain"/>
    <property type="match status" value="1"/>
</dbReference>
<dbReference type="RefSeq" id="WP_378529948.1">
    <property type="nucleotide sequence ID" value="NZ_JBHSBH010000003.1"/>
</dbReference>
<evidence type="ECO:0000313" key="2">
    <source>
        <dbReference type="EMBL" id="MFC3994573.1"/>
    </source>
</evidence>
<dbReference type="NCBIfam" id="TIGR01764">
    <property type="entry name" value="excise"/>
    <property type="match status" value="1"/>
</dbReference>